<reference evidence="2" key="1">
    <citation type="journal article" date="2011" name="Proc. Natl. Acad. Sci. U.S.A.">
        <title>The genome of the fire ant Solenopsis invicta.</title>
        <authorList>
            <person name="Wurm Y."/>
            <person name="Wang J."/>
            <person name="Riba-Grognuz O."/>
            <person name="Corona M."/>
            <person name="Nygaard S."/>
            <person name="Hunt B.G."/>
            <person name="Ingram K.K."/>
            <person name="Falquet L."/>
            <person name="Nipitwattanaphon M."/>
            <person name="Gotzek D."/>
            <person name="Dijkstra M.B."/>
            <person name="Oettler J."/>
            <person name="Comtesse F."/>
            <person name="Shih C.J."/>
            <person name="Wu W.J."/>
            <person name="Yang C.C."/>
            <person name="Thomas J."/>
            <person name="Beaudoing E."/>
            <person name="Pradervand S."/>
            <person name="Flegel V."/>
            <person name="Cook E.D."/>
            <person name="Fabbretti R."/>
            <person name="Stockinger H."/>
            <person name="Long L."/>
            <person name="Farmerie W.G."/>
            <person name="Oakey J."/>
            <person name="Boomsma J.J."/>
            <person name="Pamilo P."/>
            <person name="Yi S.V."/>
            <person name="Heinze J."/>
            <person name="Goodisman M.A."/>
            <person name="Farinelli L."/>
            <person name="Harshman K."/>
            <person name="Hulo N."/>
            <person name="Cerutti L."/>
            <person name="Xenarios I."/>
            <person name="Shoemaker D."/>
            <person name="Keller L."/>
        </authorList>
    </citation>
    <scope>NUCLEOTIDE SEQUENCE [LARGE SCALE GENOMIC DNA]</scope>
</reference>
<evidence type="ECO:0000313" key="2">
    <source>
        <dbReference type="EMBL" id="EFZ10898.1"/>
    </source>
</evidence>
<gene>
    <name evidence="2" type="ORF">SINV_04992</name>
</gene>
<dbReference type="InterPro" id="IPR057560">
    <property type="entry name" value="Znf_SCAND3"/>
</dbReference>
<accession>E9J8F4</accession>
<dbReference type="HOGENOM" id="CLU_1079999_0_0_1"/>
<dbReference type="Pfam" id="PF23663">
    <property type="entry name" value="Znf_SCAND3"/>
    <property type="match status" value="1"/>
</dbReference>
<feature type="non-terminal residue" evidence="2">
    <location>
        <position position="1"/>
    </location>
</feature>
<dbReference type="EMBL" id="GL769017">
    <property type="protein sequence ID" value="EFZ10898.1"/>
    <property type="molecule type" value="Genomic_DNA"/>
</dbReference>
<evidence type="ECO:0000259" key="1">
    <source>
        <dbReference type="Pfam" id="PF23663"/>
    </source>
</evidence>
<protein>
    <recommendedName>
        <fullName evidence="1">SCAN domain-containing protein</fullName>
    </recommendedName>
</protein>
<name>E9J8F4_SOLIN</name>
<dbReference type="OMA" id="HENAHYY"/>
<organism>
    <name type="scientific">Solenopsis invicta</name>
    <name type="common">Red imported fire ant</name>
    <name type="synonym">Solenopsis wagneri</name>
    <dbReference type="NCBI Taxonomy" id="13686"/>
    <lineage>
        <taxon>Eukaryota</taxon>
        <taxon>Metazoa</taxon>
        <taxon>Ecdysozoa</taxon>
        <taxon>Arthropoda</taxon>
        <taxon>Hexapoda</taxon>
        <taxon>Insecta</taxon>
        <taxon>Pterygota</taxon>
        <taxon>Neoptera</taxon>
        <taxon>Endopterygota</taxon>
        <taxon>Hymenoptera</taxon>
        <taxon>Apocrita</taxon>
        <taxon>Aculeata</taxon>
        <taxon>Formicoidea</taxon>
        <taxon>Formicidae</taxon>
        <taxon>Myrmicinae</taxon>
        <taxon>Solenopsis</taxon>
    </lineage>
</organism>
<feature type="domain" description="SCAN" evidence="1">
    <location>
        <begin position="217"/>
        <end position="257"/>
    </location>
</feature>
<dbReference type="AlphaFoldDB" id="E9J8F4"/>
<sequence length="258" mass="29156">LNLYETGIVHEYEVDDVGESHEHVKEYTDTDDDIDITFRNAWAAWGAEINVEALSTSTQYGDHENAHYYPQLAKRLLKDIQLLPLWSCINKNQFGYGRIPASSAAVEGEFNKIKNNLLKNCKQQLRIDEFIEMHLNYINGKIKIVDATQRNVMESVKSDVEENIRTQTESVGSSPSNNIFETVDVPDKTAKINDKIIINRDLNNLSCQACSNGDIPTGAHLYAICKNPVHIIDECSLPFGDEEGYGERRICKKCSAEK</sequence>
<feature type="non-terminal residue" evidence="2">
    <location>
        <position position="258"/>
    </location>
</feature>
<proteinExistence type="predicted"/>